<keyword evidence="1" id="KW-0812">Transmembrane</keyword>
<organism evidence="2 3">
    <name type="scientific">Aliiruegeria haliotis</name>
    <dbReference type="NCBI Taxonomy" id="1280846"/>
    <lineage>
        <taxon>Bacteria</taxon>
        <taxon>Pseudomonadati</taxon>
        <taxon>Pseudomonadota</taxon>
        <taxon>Alphaproteobacteria</taxon>
        <taxon>Rhodobacterales</taxon>
        <taxon>Roseobacteraceae</taxon>
        <taxon>Aliiruegeria</taxon>
    </lineage>
</organism>
<evidence type="ECO:0000313" key="2">
    <source>
        <dbReference type="EMBL" id="PRY26122.1"/>
    </source>
</evidence>
<sequence>MIDPTLAVLLFLLPIKHYLADYHWQTLWMIEGKRRYGAPGGLAHAGVHGALTVPVLLLAGIGVGWALALAATEAVLHYHIDWLKKRGDLAGTPGPESKAYWRAFGLDQTAHYLTYAAMTLLCMAVLAPVAS</sequence>
<feature type="transmembrane region" description="Helical" evidence="1">
    <location>
        <begin position="112"/>
        <end position="130"/>
    </location>
</feature>
<evidence type="ECO:0000256" key="1">
    <source>
        <dbReference type="SAM" id="Phobius"/>
    </source>
</evidence>
<proteinExistence type="predicted"/>
<gene>
    <name evidence="2" type="ORF">CLV78_101215</name>
</gene>
<accession>A0A2T0RYA8</accession>
<evidence type="ECO:0000313" key="3">
    <source>
        <dbReference type="Proteomes" id="UP000239480"/>
    </source>
</evidence>
<comment type="caution">
    <text evidence="2">The sequence shown here is derived from an EMBL/GenBank/DDBJ whole genome shotgun (WGS) entry which is preliminary data.</text>
</comment>
<dbReference type="Proteomes" id="UP000239480">
    <property type="component" value="Unassembled WGS sequence"/>
</dbReference>
<dbReference type="EMBL" id="PVTD01000001">
    <property type="protein sequence ID" value="PRY26122.1"/>
    <property type="molecule type" value="Genomic_DNA"/>
</dbReference>
<keyword evidence="1" id="KW-0472">Membrane</keyword>
<reference evidence="2 3" key="1">
    <citation type="submission" date="2018-03" db="EMBL/GenBank/DDBJ databases">
        <title>Genomic Encyclopedia of Archaeal and Bacterial Type Strains, Phase II (KMG-II): from individual species to whole genera.</title>
        <authorList>
            <person name="Goeker M."/>
        </authorList>
    </citation>
    <scope>NUCLEOTIDE SEQUENCE [LARGE SCALE GENOMIC DNA]</scope>
    <source>
        <strain evidence="2 3">DSM 29328</strain>
    </source>
</reference>
<keyword evidence="3" id="KW-1185">Reference proteome</keyword>
<protein>
    <submittedName>
        <fullName evidence="2">Uncharacterized protein DUF3307</fullName>
    </submittedName>
</protein>
<feature type="transmembrane region" description="Helical" evidence="1">
    <location>
        <begin position="55"/>
        <end position="76"/>
    </location>
</feature>
<dbReference type="Pfam" id="PF11750">
    <property type="entry name" value="DUF3307"/>
    <property type="match status" value="1"/>
</dbReference>
<dbReference type="RefSeq" id="WP_106202927.1">
    <property type="nucleotide sequence ID" value="NZ_PVTD01000001.1"/>
</dbReference>
<dbReference type="OrthoDB" id="558011at2"/>
<name>A0A2T0RYA8_9RHOB</name>
<keyword evidence="1" id="KW-1133">Transmembrane helix</keyword>
<dbReference type="InterPro" id="IPR021737">
    <property type="entry name" value="Phage_phiKZ_Orf197"/>
</dbReference>
<dbReference type="AlphaFoldDB" id="A0A2T0RYA8"/>